<reference evidence="1 2" key="1">
    <citation type="submission" date="2019-05" db="EMBL/GenBank/DDBJ databases">
        <title>Another draft genome of Portunus trituberculatus and its Hox gene families provides insights of decapod evolution.</title>
        <authorList>
            <person name="Jeong J.-H."/>
            <person name="Song I."/>
            <person name="Kim S."/>
            <person name="Choi T."/>
            <person name="Kim D."/>
            <person name="Ryu S."/>
            <person name="Kim W."/>
        </authorList>
    </citation>
    <scope>NUCLEOTIDE SEQUENCE [LARGE SCALE GENOMIC DNA]</scope>
    <source>
        <tissue evidence="1">Muscle</tissue>
    </source>
</reference>
<organism evidence="1 2">
    <name type="scientific">Portunus trituberculatus</name>
    <name type="common">Swimming crab</name>
    <name type="synonym">Neptunus trituberculatus</name>
    <dbReference type="NCBI Taxonomy" id="210409"/>
    <lineage>
        <taxon>Eukaryota</taxon>
        <taxon>Metazoa</taxon>
        <taxon>Ecdysozoa</taxon>
        <taxon>Arthropoda</taxon>
        <taxon>Crustacea</taxon>
        <taxon>Multicrustacea</taxon>
        <taxon>Malacostraca</taxon>
        <taxon>Eumalacostraca</taxon>
        <taxon>Eucarida</taxon>
        <taxon>Decapoda</taxon>
        <taxon>Pleocyemata</taxon>
        <taxon>Brachyura</taxon>
        <taxon>Eubrachyura</taxon>
        <taxon>Portunoidea</taxon>
        <taxon>Portunidae</taxon>
        <taxon>Portuninae</taxon>
        <taxon>Portunus</taxon>
    </lineage>
</organism>
<gene>
    <name evidence="1" type="ORF">E2C01_072321</name>
</gene>
<dbReference type="EMBL" id="VSRR010046918">
    <property type="protein sequence ID" value="MPC77852.1"/>
    <property type="molecule type" value="Genomic_DNA"/>
</dbReference>
<dbReference type="AlphaFoldDB" id="A0A5B7I2B3"/>
<accession>A0A5B7I2B3</accession>
<evidence type="ECO:0000313" key="1">
    <source>
        <dbReference type="EMBL" id="MPC77852.1"/>
    </source>
</evidence>
<protein>
    <submittedName>
        <fullName evidence="1">Uncharacterized protein</fullName>
    </submittedName>
</protein>
<comment type="caution">
    <text evidence="1">The sequence shown here is derived from an EMBL/GenBank/DDBJ whole genome shotgun (WGS) entry which is preliminary data.</text>
</comment>
<evidence type="ECO:0000313" key="2">
    <source>
        <dbReference type="Proteomes" id="UP000324222"/>
    </source>
</evidence>
<proteinExistence type="predicted"/>
<keyword evidence="2" id="KW-1185">Reference proteome</keyword>
<name>A0A5B7I2B3_PORTR</name>
<dbReference type="Proteomes" id="UP000324222">
    <property type="component" value="Unassembled WGS sequence"/>
</dbReference>
<sequence>MDRIRTLALGDPSDPKAHIVSLYHGNRCHFVRDHLVADESAEVYAASSSTASYSETNLLHTSVIFGRLKLK</sequence>